<feature type="transmembrane region" description="Helical" evidence="1">
    <location>
        <begin position="942"/>
        <end position="966"/>
    </location>
</feature>
<keyword evidence="1" id="KW-1133">Transmembrane helix</keyword>
<keyword evidence="1" id="KW-0472">Membrane</keyword>
<dbReference type="AlphaFoldDB" id="A0A815L263"/>
<dbReference type="OrthoDB" id="9994499at2759"/>
<feature type="transmembrane region" description="Helical" evidence="1">
    <location>
        <begin position="43"/>
        <end position="61"/>
    </location>
</feature>
<protein>
    <submittedName>
        <fullName evidence="2">Uncharacterized protein</fullName>
    </submittedName>
</protein>
<accession>A0A815L263</accession>
<evidence type="ECO:0000313" key="2">
    <source>
        <dbReference type="EMBL" id="CAF1401730.1"/>
    </source>
</evidence>
<feature type="transmembrane region" description="Helical" evidence="1">
    <location>
        <begin position="845"/>
        <end position="867"/>
    </location>
</feature>
<gene>
    <name evidence="2" type="ORF">EDS130_LOCUS36054</name>
</gene>
<name>A0A815L263_ADIRI</name>
<feature type="transmembrane region" description="Helical" evidence="1">
    <location>
        <begin position="498"/>
        <end position="517"/>
    </location>
</feature>
<reference evidence="2" key="1">
    <citation type="submission" date="2021-02" db="EMBL/GenBank/DDBJ databases">
        <authorList>
            <person name="Nowell W R."/>
        </authorList>
    </citation>
    <scope>NUCLEOTIDE SEQUENCE</scope>
</reference>
<feature type="transmembrane region" description="Helical" evidence="1">
    <location>
        <begin position="406"/>
        <end position="438"/>
    </location>
</feature>
<proteinExistence type="predicted"/>
<dbReference type="EMBL" id="CAJNOJ010000328">
    <property type="protein sequence ID" value="CAF1401730.1"/>
    <property type="molecule type" value="Genomic_DNA"/>
</dbReference>
<sequence>MQVRVLLQSLYKIVGKKWITWNTFDSRSTDPLIIRREILSTRLYIILVLISLIILTTYASLSQQTETKTVLFPKQSVYKNLLKQYSNSLQCTCTKCSIPYEKFVKTIPSFHQVCSSDFISQEWIDFIFKADSTVIWPIDVRTSLSSMWQLIRIFCQNTKTTVLNALNQFNNSYLITSMLLSEEFLEAKVVATLNLLLRTISSNFIQSRTIIQRITQANELITGLLTNYIVVTDKFGLSQSSKPIFVSSEINISSHIGIIGNKYISKNSTIPCSCKNNGSCPLPGNLYLYNISEKFGIYDMNKIEINESVSGIIIDCLPVQMTLSSTLECFYNELCLNILLLSYSTKINISILNQSLITRFNPQTKIEYLINELFIENIFNQTNYTQYYSECLPNSCHYTYLNRFNWIYILTIFISLFGGITAILRIISPLIIQLFFFLKERFCLKQTQEMNQSQDETNQNRFIHFFRKIETKIMNFNLYIKHSRNPIRIYHSVLATRLYIISMFISLCIIILSANFVNQTINKHISSPSIKEYEMLEKQYSSTLICPCTQISIPYEDFLKIQVKYHQICSSDFIQSWWYQSFPPRNSSDVTLNFLSIASSYFQTLSTFCNIINITINDAIQKFLARNFINSQLLSNNSFILQVNSLNNTFYTLTRTDFLYRMSLTNILLHSNQYLSNMQMNTYLHLILGLNNYDKLISLDIEVGPRFGLNENNVECNCILDSTCSFDYGISDDKQIFQIHWQLEGIHGGCSIVDSVLKSSMTCWFKETCLNQLREIFYTIGVTIPFSVTPLNSTLFSRYSPSTSVETIFNEMMIEEWNFSYSFDEFYHKCKPSFFSFTYEKEINIVYIITTIVSLIGGINTILKFIAPLTIKVMSKLIALLTHIRSSQFSFIQRRNHQNGGIYNIIVNSINRLKDGLLMLNLFDSESSDADTNYRERITTRFYLIFYLISIFIIIFYTIALNIIVYESISNPTENEYNNLMMFYSKSLYCPCRKISIEYTSFLKIETKFHSICSSDFISKKWLKYLFLDKQWIGYDRRDIRVRGSAYFSFLLSLCKISEITIDNSINQFLNDIFINTQLITKSELEIQIDLVILQFRNITLEKFSESFKLLRDIVNGNAFISSYSLNWYWWKDLKDTFVTFPIKSVLTKDQCSCATRSDCIDSGGIYDGLSNKQRFAIPGWNIGCSVVETLLSSTFECFY</sequence>
<evidence type="ECO:0000256" key="1">
    <source>
        <dbReference type="SAM" id="Phobius"/>
    </source>
</evidence>
<organism evidence="2 3">
    <name type="scientific">Adineta ricciae</name>
    <name type="common">Rotifer</name>
    <dbReference type="NCBI Taxonomy" id="249248"/>
    <lineage>
        <taxon>Eukaryota</taxon>
        <taxon>Metazoa</taxon>
        <taxon>Spiralia</taxon>
        <taxon>Gnathifera</taxon>
        <taxon>Rotifera</taxon>
        <taxon>Eurotatoria</taxon>
        <taxon>Bdelloidea</taxon>
        <taxon>Adinetida</taxon>
        <taxon>Adinetidae</taxon>
        <taxon>Adineta</taxon>
    </lineage>
</organism>
<dbReference type="Proteomes" id="UP000663852">
    <property type="component" value="Unassembled WGS sequence"/>
</dbReference>
<evidence type="ECO:0000313" key="3">
    <source>
        <dbReference type="Proteomes" id="UP000663852"/>
    </source>
</evidence>
<keyword evidence="1" id="KW-0812">Transmembrane</keyword>
<comment type="caution">
    <text evidence="2">The sequence shown here is derived from an EMBL/GenBank/DDBJ whole genome shotgun (WGS) entry which is preliminary data.</text>
</comment>